<evidence type="ECO:0000313" key="2">
    <source>
        <dbReference type="EMBL" id="CAK0824904.1"/>
    </source>
</evidence>
<keyword evidence="3" id="KW-1185">Reference proteome</keyword>
<proteinExistence type="predicted"/>
<accession>A0ABN9S077</accession>
<dbReference type="EMBL" id="CAUYUJ010008779">
    <property type="protein sequence ID" value="CAK0824904.1"/>
    <property type="molecule type" value="Genomic_DNA"/>
</dbReference>
<protein>
    <submittedName>
        <fullName evidence="2">Uncharacterized protein</fullName>
    </submittedName>
</protein>
<evidence type="ECO:0000313" key="3">
    <source>
        <dbReference type="Proteomes" id="UP001189429"/>
    </source>
</evidence>
<sequence length="176" mass="18317">MNRAAPESTIACPTRSSIVCCVGIEFTGSISPSGPSQCAAQVTGEVGSLVQLFDHRARRAHLRAALCACGGTPPSRGARGRSGTSAVWATGALEAAGQRRCRGPGPVWHGPHPPWAPSEALAGRGARQRSATPLHPDLQEGERPDPPRGRATGLVHIIQDLENLRPRAVSCGSPTL</sequence>
<reference evidence="2" key="1">
    <citation type="submission" date="2023-10" db="EMBL/GenBank/DDBJ databases">
        <authorList>
            <person name="Chen Y."/>
            <person name="Shah S."/>
            <person name="Dougan E. K."/>
            <person name="Thang M."/>
            <person name="Chan C."/>
        </authorList>
    </citation>
    <scope>NUCLEOTIDE SEQUENCE [LARGE SCALE GENOMIC DNA]</scope>
</reference>
<feature type="region of interest" description="Disordered" evidence="1">
    <location>
        <begin position="99"/>
        <end position="151"/>
    </location>
</feature>
<gene>
    <name evidence="2" type="ORF">PCOR1329_LOCUS25176</name>
</gene>
<organism evidence="2 3">
    <name type="scientific">Prorocentrum cordatum</name>
    <dbReference type="NCBI Taxonomy" id="2364126"/>
    <lineage>
        <taxon>Eukaryota</taxon>
        <taxon>Sar</taxon>
        <taxon>Alveolata</taxon>
        <taxon>Dinophyceae</taxon>
        <taxon>Prorocentrales</taxon>
        <taxon>Prorocentraceae</taxon>
        <taxon>Prorocentrum</taxon>
    </lineage>
</organism>
<name>A0ABN9S077_9DINO</name>
<evidence type="ECO:0000256" key="1">
    <source>
        <dbReference type="SAM" id="MobiDB-lite"/>
    </source>
</evidence>
<dbReference type="Proteomes" id="UP001189429">
    <property type="component" value="Unassembled WGS sequence"/>
</dbReference>
<feature type="compositionally biased region" description="Basic and acidic residues" evidence="1">
    <location>
        <begin position="137"/>
        <end position="148"/>
    </location>
</feature>
<comment type="caution">
    <text evidence="2">The sequence shown here is derived from an EMBL/GenBank/DDBJ whole genome shotgun (WGS) entry which is preliminary data.</text>
</comment>